<dbReference type="EC" id="2.1.1.220" evidence="8"/>
<dbReference type="EnsemblMetazoa" id="Aqu2.1.22165_001">
    <property type="protein sequence ID" value="Aqu2.1.22165_001"/>
    <property type="gene ID" value="Aqu2.1.22165"/>
</dbReference>
<dbReference type="Pfam" id="PF08704">
    <property type="entry name" value="GCD14"/>
    <property type="match status" value="1"/>
</dbReference>
<keyword evidence="2 8" id="KW-0489">Methyltransferase</keyword>
<dbReference type="SUPFAM" id="SSF53335">
    <property type="entry name" value="S-adenosyl-L-methionine-dependent methyltransferases"/>
    <property type="match status" value="1"/>
</dbReference>
<dbReference type="InterPro" id="IPR049470">
    <property type="entry name" value="TRM61_C"/>
</dbReference>
<evidence type="ECO:0000256" key="3">
    <source>
        <dbReference type="ARBA" id="ARBA00022679"/>
    </source>
</evidence>
<reference evidence="12" key="1">
    <citation type="journal article" date="2010" name="Nature">
        <title>The Amphimedon queenslandica genome and the evolution of animal complexity.</title>
        <authorList>
            <person name="Srivastava M."/>
            <person name="Simakov O."/>
            <person name="Chapman J."/>
            <person name="Fahey B."/>
            <person name="Gauthier M.E."/>
            <person name="Mitros T."/>
            <person name="Richards G.S."/>
            <person name="Conaco C."/>
            <person name="Dacre M."/>
            <person name="Hellsten U."/>
            <person name="Larroux C."/>
            <person name="Putnam N.H."/>
            <person name="Stanke M."/>
            <person name="Adamska M."/>
            <person name="Darling A."/>
            <person name="Degnan S.M."/>
            <person name="Oakley T.H."/>
            <person name="Plachetzki D.C."/>
            <person name="Zhai Y."/>
            <person name="Adamski M."/>
            <person name="Calcino A."/>
            <person name="Cummins S.F."/>
            <person name="Goodstein D.M."/>
            <person name="Harris C."/>
            <person name="Jackson D.J."/>
            <person name="Leys S.P."/>
            <person name="Shu S."/>
            <person name="Woodcroft B.J."/>
            <person name="Vervoort M."/>
            <person name="Kosik K.S."/>
            <person name="Manning G."/>
            <person name="Degnan B.M."/>
            <person name="Rokhsar D.S."/>
        </authorList>
    </citation>
    <scope>NUCLEOTIDE SEQUENCE [LARGE SCALE GENOMIC DNA]</scope>
</reference>
<feature type="domain" description="tRNA (adenine(58)-N(1))-methyltransferase catalytic subunit TRM61 C-terminal" evidence="10">
    <location>
        <begin position="64"/>
        <end position="296"/>
    </location>
</feature>
<dbReference type="CDD" id="cd02440">
    <property type="entry name" value="AdoMet_MTases"/>
    <property type="match status" value="1"/>
</dbReference>
<dbReference type="InterPro" id="IPR029063">
    <property type="entry name" value="SAM-dependent_MTases_sf"/>
</dbReference>
<comment type="similarity">
    <text evidence="8">Belongs to the class I-like SAM-binding methyltransferase superfamily. TRM61 family.</text>
</comment>
<keyword evidence="4 8" id="KW-0949">S-adenosyl-L-methionine</keyword>
<comment type="function">
    <text evidence="8">Catalytic subunit of tRNA (adenine-N(1)-)-methyltransferase, which catalyzes the formation of N(1)-methyladenine at position 58 (m1A58) in initiator methionyl-tRNA.</text>
</comment>
<dbReference type="EnsemblMetazoa" id="XM_003389072.2">
    <property type="protein sequence ID" value="XP_003389120.1"/>
    <property type="gene ID" value="LOC100640633"/>
</dbReference>
<dbReference type="InParanoid" id="A0A1X7U326"/>
<dbReference type="PIRSF" id="PIRSF017269">
    <property type="entry name" value="GCD14"/>
    <property type="match status" value="1"/>
</dbReference>
<dbReference type="KEGG" id="aqu:100640633"/>
<feature type="binding site" evidence="9">
    <location>
        <begin position="114"/>
        <end position="117"/>
    </location>
    <ligand>
        <name>S-adenosyl-L-methionine</name>
        <dbReference type="ChEBI" id="CHEBI:59789"/>
    </ligand>
</feature>
<proteinExistence type="inferred from homology"/>
<keyword evidence="12" id="KW-1185">Reference proteome</keyword>
<dbReference type="PANTHER" id="PTHR12133:SF2">
    <property type="entry name" value="TRNA (ADENINE(58)-N(1))-METHYLTRANSFERASE CATALYTIC SUBUNIT TRMT61A"/>
    <property type="match status" value="1"/>
</dbReference>
<dbReference type="AlphaFoldDB" id="A0A1X7U326"/>
<keyword evidence="3 8" id="KW-0808">Transferase</keyword>
<evidence type="ECO:0000256" key="6">
    <source>
        <dbReference type="ARBA" id="ARBA00023242"/>
    </source>
</evidence>
<dbReference type="PANTHER" id="PTHR12133">
    <property type="entry name" value="TRNA (ADENINE(58)-N(1))-METHYLTRANSFERASE"/>
    <property type="match status" value="1"/>
</dbReference>
<dbReference type="PROSITE" id="PS51620">
    <property type="entry name" value="SAM_TRM61"/>
    <property type="match status" value="1"/>
</dbReference>
<evidence type="ECO:0000256" key="1">
    <source>
        <dbReference type="ARBA" id="ARBA00004123"/>
    </source>
</evidence>
<dbReference type="eggNOG" id="KOG2915">
    <property type="taxonomic scope" value="Eukaryota"/>
</dbReference>
<sequence length="312" mass="34342">MSFLKYKAAIEEGDTVIICRGRERLIPVIVKRGGVTQVLGGAILHDKLIGVEFGSKVYTSNNKGWVIVLHPTPELWTLSLPHRTQILYSTDISMITMQLELRPGSTVCECGTGSGSLSHAIARTIAPDGHLFTFEFHEKRSQIAKDEFEAHGLSHIVTVKCSDVCQEGFGLEDRVDAVFLDLPNPWEAISSAKTAIKRTGGRICSFSPCIEQVQKTCEELNKLGFKDIGVMECLLRPFDVRPCVFNIPNMGSNVDHSTDKSKSTKLTQPIASSETIWTCAQRRTIPGHTGFLTFATLLHKDIVSGPSTVDQI</sequence>
<dbReference type="Gene3D" id="3.40.50.150">
    <property type="entry name" value="Vaccinia Virus protein VP39"/>
    <property type="match status" value="1"/>
</dbReference>
<protein>
    <recommendedName>
        <fullName evidence="8">tRNA (adenine(58)-N(1))-methyltransferase catalytic subunit TRMT61A</fullName>
        <ecNumber evidence="8">2.1.1.220</ecNumber>
    </recommendedName>
</protein>
<dbReference type="GO" id="GO:0005634">
    <property type="term" value="C:nucleus"/>
    <property type="evidence" value="ECO:0007669"/>
    <property type="project" value="UniProtKB-SubCell"/>
</dbReference>
<evidence type="ECO:0000259" key="10">
    <source>
        <dbReference type="Pfam" id="PF08704"/>
    </source>
</evidence>
<dbReference type="OrthoDB" id="1925287at2759"/>
<dbReference type="GO" id="GO:0031515">
    <property type="term" value="C:tRNA (m1A) methyltransferase complex"/>
    <property type="evidence" value="ECO:0007669"/>
    <property type="project" value="UniProtKB-UniRule"/>
</dbReference>
<evidence type="ECO:0000256" key="9">
    <source>
        <dbReference type="PIRSR" id="PIRSR017269-1"/>
    </source>
</evidence>
<dbReference type="FunCoup" id="A0A1X7U326">
    <property type="interactions" value="142"/>
</dbReference>
<reference evidence="11" key="2">
    <citation type="submission" date="2017-05" db="UniProtKB">
        <authorList>
            <consortium name="EnsemblMetazoa"/>
        </authorList>
    </citation>
    <scope>IDENTIFICATION</scope>
</reference>
<evidence type="ECO:0000256" key="2">
    <source>
        <dbReference type="ARBA" id="ARBA00022603"/>
    </source>
</evidence>
<dbReference type="FunFam" id="3.40.50.150:FF:000247">
    <property type="entry name" value="tRNA (adenine(58)-N(1))-methyltransferase catalytic subunit TRM61"/>
    <property type="match status" value="1"/>
</dbReference>
<comment type="catalytic activity">
    <reaction evidence="7">
        <text>an adenosine in mRNA + S-adenosyl-L-methionine = an N(1)-methyladenosine in mRNA + S-adenosyl-L-homocysteine + H(+)</text>
        <dbReference type="Rhea" id="RHEA:55392"/>
        <dbReference type="Rhea" id="RHEA-COMP:12414"/>
        <dbReference type="Rhea" id="RHEA-COMP:12415"/>
        <dbReference type="ChEBI" id="CHEBI:15378"/>
        <dbReference type="ChEBI" id="CHEBI:57856"/>
        <dbReference type="ChEBI" id="CHEBI:59789"/>
        <dbReference type="ChEBI" id="CHEBI:74411"/>
        <dbReference type="ChEBI" id="CHEBI:74491"/>
    </reaction>
</comment>
<comment type="catalytic activity">
    <reaction evidence="8">
        <text>adenosine(58) in tRNA + S-adenosyl-L-methionine = N(1)-methyladenosine(58) in tRNA + S-adenosyl-L-homocysteine + H(+)</text>
        <dbReference type="Rhea" id="RHEA:43152"/>
        <dbReference type="Rhea" id="RHEA-COMP:10365"/>
        <dbReference type="Rhea" id="RHEA-COMP:10366"/>
        <dbReference type="ChEBI" id="CHEBI:15378"/>
        <dbReference type="ChEBI" id="CHEBI:57856"/>
        <dbReference type="ChEBI" id="CHEBI:59789"/>
        <dbReference type="ChEBI" id="CHEBI:74411"/>
        <dbReference type="ChEBI" id="CHEBI:74491"/>
        <dbReference type="EC" id="2.1.1.220"/>
    </reaction>
</comment>
<organism evidence="11">
    <name type="scientific">Amphimedon queenslandica</name>
    <name type="common">Sponge</name>
    <dbReference type="NCBI Taxonomy" id="400682"/>
    <lineage>
        <taxon>Eukaryota</taxon>
        <taxon>Metazoa</taxon>
        <taxon>Porifera</taxon>
        <taxon>Demospongiae</taxon>
        <taxon>Heteroscleromorpha</taxon>
        <taxon>Haplosclerida</taxon>
        <taxon>Niphatidae</taxon>
        <taxon>Amphimedon</taxon>
    </lineage>
</organism>
<evidence type="ECO:0000256" key="8">
    <source>
        <dbReference type="PIRNR" id="PIRNR017269"/>
    </source>
</evidence>
<dbReference type="Proteomes" id="UP000007879">
    <property type="component" value="Unassembled WGS sequence"/>
</dbReference>
<evidence type="ECO:0000256" key="4">
    <source>
        <dbReference type="ARBA" id="ARBA00022691"/>
    </source>
</evidence>
<dbReference type="STRING" id="400682.A0A1X7U326"/>
<accession>A0A1X7U326</accession>
<evidence type="ECO:0000256" key="5">
    <source>
        <dbReference type="ARBA" id="ARBA00022694"/>
    </source>
</evidence>
<name>A0A1X7U326_AMPQE</name>
<comment type="subcellular location">
    <subcellularLocation>
        <location evidence="1 8">Nucleus</location>
    </subcellularLocation>
</comment>
<dbReference type="GO" id="GO:0030488">
    <property type="term" value="P:tRNA methylation"/>
    <property type="evidence" value="ECO:0007669"/>
    <property type="project" value="InterPro"/>
</dbReference>
<feature type="binding site" evidence="9">
    <location>
        <position position="135"/>
    </location>
    <ligand>
        <name>S-adenosyl-L-methionine</name>
        <dbReference type="ChEBI" id="CHEBI:59789"/>
    </ligand>
</feature>
<dbReference type="InterPro" id="IPR014816">
    <property type="entry name" value="tRNA_MeTrfase_Gcd14"/>
</dbReference>
<dbReference type="GO" id="GO:0160107">
    <property type="term" value="F:tRNA (adenine(58)-N1)-methyltransferase activity"/>
    <property type="evidence" value="ECO:0007669"/>
    <property type="project" value="UniProtKB-EC"/>
</dbReference>
<gene>
    <name evidence="11" type="primary">100640633</name>
</gene>
<dbReference type="Gene3D" id="3.10.330.20">
    <property type="match status" value="1"/>
</dbReference>
<evidence type="ECO:0000313" key="11">
    <source>
        <dbReference type="EnsemblMetazoa" id="Aqu2.1.22165_001"/>
    </source>
</evidence>
<evidence type="ECO:0000256" key="7">
    <source>
        <dbReference type="ARBA" id="ARBA00048481"/>
    </source>
</evidence>
<evidence type="ECO:0000313" key="12">
    <source>
        <dbReference type="Proteomes" id="UP000007879"/>
    </source>
</evidence>
<feature type="binding site" evidence="9">
    <location>
        <position position="181"/>
    </location>
    <ligand>
        <name>S-adenosyl-L-methionine</name>
        <dbReference type="ChEBI" id="CHEBI:59789"/>
    </ligand>
</feature>
<keyword evidence="5 8" id="KW-0819">tRNA processing</keyword>
<feature type="binding site" evidence="9">
    <location>
        <position position="163"/>
    </location>
    <ligand>
        <name>S-adenosyl-L-methionine</name>
        <dbReference type="ChEBI" id="CHEBI:59789"/>
    </ligand>
</feature>
<keyword evidence="6 8" id="KW-0539">Nucleus</keyword>